<dbReference type="EMBL" id="BOQM01000002">
    <property type="protein sequence ID" value="GIM81563.1"/>
    <property type="molecule type" value="Genomic_DNA"/>
</dbReference>
<proteinExistence type="predicted"/>
<dbReference type="PROSITE" id="PS51257">
    <property type="entry name" value="PROKAR_LIPOPROTEIN"/>
    <property type="match status" value="1"/>
</dbReference>
<dbReference type="EMBL" id="VFOL01000001">
    <property type="protein sequence ID" value="TQL35738.1"/>
    <property type="molecule type" value="Genomic_DNA"/>
</dbReference>
<feature type="signal peptide" evidence="1">
    <location>
        <begin position="1"/>
        <end position="29"/>
    </location>
</feature>
<dbReference type="GeneID" id="93770140"/>
<evidence type="ECO:0008006" key="6">
    <source>
        <dbReference type="Google" id="ProtNLM"/>
    </source>
</evidence>
<evidence type="ECO:0000256" key="1">
    <source>
        <dbReference type="SAM" id="SignalP"/>
    </source>
</evidence>
<reference evidence="2 5" key="2">
    <citation type="submission" date="2021-03" db="EMBL/GenBank/DDBJ databases">
        <title>Whole genome shotgun sequence of Salinispora arenicola NBRC 105043.</title>
        <authorList>
            <person name="Komaki H."/>
            <person name="Tamura T."/>
        </authorList>
    </citation>
    <scope>NUCLEOTIDE SEQUENCE [LARGE SCALE GENOMIC DNA]</scope>
    <source>
        <strain evidence="2 5">NBRC 105043</strain>
    </source>
</reference>
<accession>A0A542XIR0</accession>
<keyword evidence="5" id="KW-1185">Reference proteome</keyword>
<name>A0A542XIR0_SALAC</name>
<feature type="chain" id="PRO_5039210161" description="Lipoprotein" evidence="1">
    <location>
        <begin position="30"/>
        <end position="263"/>
    </location>
</feature>
<comment type="caution">
    <text evidence="3">The sequence shown here is derived from an EMBL/GenBank/DDBJ whole genome shotgun (WGS) entry which is preliminary data.</text>
</comment>
<evidence type="ECO:0000313" key="2">
    <source>
        <dbReference type="EMBL" id="GIM81563.1"/>
    </source>
</evidence>
<keyword evidence="1" id="KW-0732">Signal</keyword>
<dbReference type="Proteomes" id="UP000315983">
    <property type="component" value="Unassembled WGS sequence"/>
</dbReference>
<gene>
    <name evidence="3" type="ORF">FB564_0804</name>
    <name evidence="2" type="ORF">Sar04_02750</name>
</gene>
<organism evidence="3 4">
    <name type="scientific">Salinispora arenicola</name>
    <dbReference type="NCBI Taxonomy" id="168697"/>
    <lineage>
        <taxon>Bacteria</taxon>
        <taxon>Bacillati</taxon>
        <taxon>Actinomycetota</taxon>
        <taxon>Actinomycetes</taxon>
        <taxon>Micromonosporales</taxon>
        <taxon>Micromonosporaceae</taxon>
        <taxon>Salinispora</taxon>
    </lineage>
</organism>
<dbReference type="RefSeq" id="WP_018800126.1">
    <property type="nucleotide sequence ID" value="NZ_BOQM01000002.1"/>
</dbReference>
<evidence type="ECO:0000313" key="5">
    <source>
        <dbReference type="Proteomes" id="UP000677457"/>
    </source>
</evidence>
<sequence length="263" mass="27006">MTQRTCATTPVRRFAVGSATVVAAGILLAGCGSGGDPPPPPDPKDTLLSAVPNETTPAFRFTGTDASGTVTGSVDPAGKGMELTVVQQDAEAEFALTISFRVVDQRSWMRVDFEDAVELSTLLELPRQWMELDQSKLTKPEVYGGADVGNAAAIIRTAVAVQQQTDGSYAGTVDLTGGPEVAEAVDGVDVTAMGEAATAIPFTAVVGANGNLGTLALDLPAVGEQQAVEYVVRYYDHGNTPAVAPPTGDVAPAPAAAYDLLNG</sequence>
<evidence type="ECO:0000313" key="3">
    <source>
        <dbReference type="EMBL" id="TQL35738.1"/>
    </source>
</evidence>
<dbReference type="AlphaFoldDB" id="A0A542XIR0"/>
<dbReference type="Proteomes" id="UP000677457">
    <property type="component" value="Unassembled WGS sequence"/>
</dbReference>
<evidence type="ECO:0000313" key="4">
    <source>
        <dbReference type="Proteomes" id="UP000315983"/>
    </source>
</evidence>
<reference evidence="3 4" key="1">
    <citation type="submission" date="2019-06" db="EMBL/GenBank/DDBJ databases">
        <title>Sequencing the genomes of 1000 actinobacteria strains.</title>
        <authorList>
            <person name="Klenk H.-P."/>
        </authorList>
    </citation>
    <scope>NUCLEOTIDE SEQUENCE [LARGE SCALE GENOMIC DNA]</scope>
    <source>
        <strain evidence="3 4">DSM 44819</strain>
    </source>
</reference>
<protein>
    <recommendedName>
        <fullName evidence="6">Lipoprotein</fullName>
    </recommendedName>
</protein>